<comment type="caution">
    <text evidence="1">The sequence shown here is derived from an EMBL/GenBank/DDBJ whole genome shotgun (WGS) entry which is preliminary data.</text>
</comment>
<accession>X0YQS1</accession>
<sequence length="136" mass="15869">MKYIPEEEILVLQSIKDLGQATNGEILDYLHDNYSKELEHIKGKYSLERDLDSKLLDRIIKRWEKRKVITASIVQKMRTYFLMDIPWLGRLQMMHVTGVTGDDAKEFLKSLEKSAKEARPSKGPLYADYVSAQFIF</sequence>
<protein>
    <submittedName>
        <fullName evidence="1">Uncharacterized protein</fullName>
    </submittedName>
</protein>
<name>X0YQS1_9ZZZZ</name>
<organism evidence="1">
    <name type="scientific">marine sediment metagenome</name>
    <dbReference type="NCBI Taxonomy" id="412755"/>
    <lineage>
        <taxon>unclassified sequences</taxon>
        <taxon>metagenomes</taxon>
        <taxon>ecological metagenomes</taxon>
    </lineage>
</organism>
<gene>
    <name evidence="1" type="ORF">S01H1_67492</name>
</gene>
<reference evidence="1" key="1">
    <citation type="journal article" date="2014" name="Front. Microbiol.">
        <title>High frequency of phylogenetically diverse reductive dehalogenase-homologous genes in deep subseafloor sedimentary metagenomes.</title>
        <authorList>
            <person name="Kawai M."/>
            <person name="Futagami T."/>
            <person name="Toyoda A."/>
            <person name="Takaki Y."/>
            <person name="Nishi S."/>
            <person name="Hori S."/>
            <person name="Arai W."/>
            <person name="Tsubouchi T."/>
            <person name="Morono Y."/>
            <person name="Uchiyama I."/>
            <person name="Ito T."/>
            <person name="Fujiyama A."/>
            <person name="Inagaki F."/>
            <person name="Takami H."/>
        </authorList>
    </citation>
    <scope>NUCLEOTIDE SEQUENCE</scope>
    <source>
        <strain evidence="1">Expedition CK06-06</strain>
    </source>
</reference>
<dbReference type="EMBL" id="BARS01044704">
    <property type="protein sequence ID" value="GAG39051.1"/>
    <property type="molecule type" value="Genomic_DNA"/>
</dbReference>
<evidence type="ECO:0000313" key="1">
    <source>
        <dbReference type="EMBL" id="GAG39051.1"/>
    </source>
</evidence>
<proteinExistence type="predicted"/>
<feature type="non-terminal residue" evidence="1">
    <location>
        <position position="136"/>
    </location>
</feature>
<dbReference type="AlphaFoldDB" id="X0YQS1"/>